<feature type="region of interest" description="Disordered" evidence="1">
    <location>
        <begin position="527"/>
        <end position="582"/>
    </location>
</feature>
<dbReference type="EMBL" id="CAJVPV010001280">
    <property type="protein sequence ID" value="CAG8492453.1"/>
    <property type="molecule type" value="Genomic_DNA"/>
</dbReference>
<organism evidence="2 3">
    <name type="scientific">Acaulospora morrowiae</name>
    <dbReference type="NCBI Taxonomy" id="94023"/>
    <lineage>
        <taxon>Eukaryota</taxon>
        <taxon>Fungi</taxon>
        <taxon>Fungi incertae sedis</taxon>
        <taxon>Mucoromycota</taxon>
        <taxon>Glomeromycotina</taxon>
        <taxon>Glomeromycetes</taxon>
        <taxon>Diversisporales</taxon>
        <taxon>Acaulosporaceae</taxon>
        <taxon>Acaulospora</taxon>
    </lineage>
</organism>
<reference evidence="2" key="1">
    <citation type="submission" date="2021-06" db="EMBL/GenBank/DDBJ databases">
        <authorList>
            <person name="Kallberg Y."/>
            <person name="Tangrot J."/>
            <person name="Rosling A."/>
        </authorList>
    </citation>
    <scope>NUCLEOTIDE SEQUENCE</scope>
    <source>
        <strain evidence="2">CL551</strain>
    </source>
</reference>
<dbReference type="Proteomes" id="UP000789342">
    <property type="component" value="Unassembled WGS sequence"/>
</dbReference>
<gene>
    <name evidence="2" type="ORF">AMORRO_LOCUS2843</name>
</gene>
<evidence type="ECO:0000313" key="3">
    <source>
        <dbReference type="Proteomes" id="UP000789342"/>
    </source>
</evidence>
<comment type="caution">
    <text evidence="2">The sequence shown here is derived from an EMBL/GenBank/DDBJ whole genome shotgun (WGS) entry which is preliminary data.</text>
</comment>
<feature type="compositionally biased region" description="Basic and acidic residues" evidence="1">
    <location>
        <begin position="157"/>
        <end position="168"/>
    </location>
</feature>
<dbReference type="OrthoDB" id="2397787at2759"/>
<evidence type="ECO:0000256" key="1">
    <source>
        <dbReference type="SAM" id="MobiDB-lite"/>
    </source>
</evidence>
<proteinExistence type="predicted"/>
<name>A0A9N8WMP4_9GLOM</name>
<dbReference type="AlphaFoldDB" id="A0A9N8WMP4"/>
<feature type="compositionally biased region" description="Low complexity" evidence="1">
    <location>
        <begin position="551"/>
        <end position="568"/>
    </location>
</feature>
<evidence type="ECO:0000313" key="2">
    <source>
        <dbReference type="EMBL" id="CAG8492453.1"/>
    </source>
</evidence>
<feature type="region of interest" description="Disordered" evidence="1">
    <location>
        <begin position="140"/>
        <end position="174"/>
    </location>
</feature>
<feature type="compositionally biased region" description="Basic and acidic residues" evidence="1">
    <location>
        <begin position="569"/>
        <end position="582"/>
    </location>
</feature>
<sequence>MTEKWVHEYFDRKSSEWNIIGFLDECDDAPSFPDKLGYYLTSLQAILEMRVAKDTKKHWNCSKRTSKISVIQVSMSSHEASAGAQMTSKIGTRPDRQLSKDWKLRKSKKTATTSVHLHHPSFTGSSLGIGTVNGGMFNYGSSASKKRDQEEDDSEETSFKKSRQDTGDIHITPLPHSISTESVEIIDDLEGESEVESIDIKQGEEIRRLSQDEVNIRNKLLAILTTQQKKDKKSGKDCVSSISLNHIIDLSNNEVFKKVNSTLNESQIEWLNMVLQRKSWKKTGEFQQYISQFTEDLCDRINIPILVRESFVPKGSFNSYRHEAHDIAQQILTHFSIRLEAPIRVESNSLDLERTYAIDTTVYILNRLFRIHQDVVDIGWIELTTPETKKHKIDGLFKVIKARQKNQAIIIVEFSFGRRAPLTKEDGDQVKLCRNSMRILNRLLQCVPKDKARVYLVQAVNGYIIIKYLVRSLPSIYILQQFTRIKIPVSFDDFEQFAKDIADLMSWQVDVLSTIKAINKESTGDNNIHITSVQDTPAKKTNNKNQSLFKSSSPDSSTPSSPSPGSKSSGHDLMRHLDSPVHEKIDLNDLENTLFRKKKTKN</sequence>
<keyword evidence="3" id="KW-1185">Reference proteome</keyword>
<accession>A0A9N8WMP4</accession>
<protein>
    <submittedName>
        <fullName evidence="2">6596_t:CDS:1</fullName>
    </submittedName>
</protein>
<feature type="compositionally biased region" description="Polar residues" evidence="1">
    <location>
        <begin position="527"/>
        <end position="550"/>
    </location>
</feature>